<reference evidence="3 4" key="1">
    <citation type="journal article" date="2016" name="G3 (Bethesda)">
        <title>First Draft Assembly and Annotation of the Genome of a California Endemic Oak Quercus lobata Nee (Fagaceae).</title>
        <authorList>
            <person name="Sork V.L."/>
            <person name="Fitz-Gibbon S.T."/>
            <person name="Puiu D."/>
            <person name="Crepeau M."/>
            <person name="Gugger P.F."/>
            <person name="Sherman R."/>
            <person name="Stevens K."/>
            <person name="Langley C.H."/>
            <person name="Pellegrini M."/>
            <person name="Salzberg S.L."/>
        </authorList>
    </citation>
    <scope>NUCLEOTIDE SEQUENCE [LARGE SCALE GENOMIC DNA]</scope>
    <source>
        <strain evidence="3 4">cv. SW786</strain>
    </source>
</reference>
<dbReference type="AlphaFoldDB" id="A0A7N2M0C9"/>
<dbReference type="EMBL" id="LRBV02000006">
    <property type="status" value="NOT_ANNOTATED_CDS"/>
    <property type="molecule type" value="Genomic_DNA"/>
</dbReference>
<keyword evidence="4" id="KW-1185">Reference proteome</keyword>
<sequence length="509" mass="58064">MKASSRSESVNNVFQHMACKTMRLTEFVHEYEKASKNMRVEELEEDFRCKQGTSSQIVKNCGLLEHALSVYTRTFFKRFELEIASTLGVTHQDVYSDGEFFTYEVIEGELPIQYILKRWTKDAKKDSILCDHVKPASANDELSVTSCRNELMRSVYEIFTKSAATTRHTEMCQRKVREMIELVENDMEQLNAARDGDEKENRIVANNVFDDVEKTDCSLNSLPILDPPCVRLKGVTNARLKSNLEKRKRKPLKDVTRSKDFQQALAMPLKVFDSQITHLVYPWMRVIIIKYFFLQPCQQPLVQLIFNIQIRASPNFSFTSMLRSNDFLNHLSQTLMHTIALARALALYHKILYFGLKPQPNTFVFNPATHESARIPDAPTPYGFDHAILAYGFGYAPSIDDYKLVKAVNAPLVVVFSLKTNAWKLVEGFHYEKPTEVWEGPLPCGNHLNDALHWVFKLCGGGECVIAAFDLETDTVSRNAGTGNFVSGFITGFLKGCLCLMDRVFGLRR</sequence>
<accession>A0A7N2M0C9</accession>
<dbReference type="InParanoid" id="A0A7N2M0C9"/>
<dbReference type="GO" id="GO:0005634">
    <property type="term" value="C:nucleus"/>
    <property type="evidence" value="ECO:0007669"/>
    <property type="project" value="UniProtKB-SubCell"/>
</dbReference>
<dbReference type="PANTHER" id="PTHR31669:SF282">
    <property type="entry name" value="PROTEIN FAR1-RELATED SEQUENCE"/>
    <property type="match status" value="1"/>
</dbReference>
<dbReference type="GO" id="GO:0006355">
    <property type="term" value="P:regulation of DNA-templated transcription"/>
    <property type="evidence" value="ECO:0007669"/>
    <property type="project" value="UniProtKB-UniRule"/>
</dbReference>
<dbReference type="Gramene" id="QL06p053907:mrna">
    <property type="protein sequence ID" value="QL06p053907:mrna"/>
    <property type="gene ID" value="QL06p053907"/>
</dbReference>
<keyword evidence="1" id="KW-0539">Nucleus</keyword>
<keyword evidence="1" id="KW-0863">Zinc-finger</keyword>
<organism evidence="3 4">
    <name type="scientific">Quercus lobata</name>
    <name type="common">Valley oak</name>
    <dbReference type="NCBI Taxonomy" id="97700"/>
    <lineage>
        <taxon>Eukaryota</taxon>
        <taxon>Viridiplantae</taxon>
        <taxon>Streptophyta</taxon>
        <taxon>Embryophyta</taxon>
        <taxon>Tracheophyta</taxon>
        <taxon>Spermatophyta</taxon>
        <taxon>Magnoliopsida</taxon>
        <taxon>eudicotyledons</taxon>
        <taxon>Gunneridae</taxon>
        <taxon>Pentapetalae</taxon>
        <taxon>rosids</taxon>
        <taxon>fabids</taxon>
        <taxon>Fagales</taxon>
        <taxon>Fagaceae</taxon>
        <taxon>Quercus</taxon>
    </lineage>
</organism>
<dbReference type="PANTHER" id="PTHR31669">
    <property type="entry name" value="PROTEIN FAR1-RELATED SEQUENCE 10-RELATED"/>
    <property type="match status" value="1"/>
</dbReference>
<keyword evidence="2" id="KW-0175">Coiled coil</keyword>
<dbReference type="Proteomes" id="UP000594261">
    <property type="component" value="Chromosome 6"/>
</dbReference>
<reference evidence="3" key="2">
    <citation type="submission" date="2021-01" db="UniProtKB">
        <authorList>
            <consortium name="EnsemblPlants"/>
        </authorList>
    </citation>
    <scope>IDENTIFICATION</scope>
</reference>
<evidence type="ECO:0000256" key="1">
    <source>
        <dbReference type="RuleBase" id="RU367018"/>
    </source>
</evidence>
<comment type="function">
    <text evidence="1">Putative transcription activator involved in regulating light control of development.</text>
</comment>
<comment type="subcellular location">
    <subcellularLocation>
        <location evidence="1">Nucleus</location>
    </subcellularLocation>
</comment>
<evidence type="ECO:0000256" key="2">
    <source>
        <dbReference type="SAM" id="Coils"/>
    </source>
</evidence>
<dbReference type="EnsemblPlants" id="QL06p053907:mrna">
    <property type="protein sequence ID" value="QL06p053907:mrna"/>
    <property type="gene ID" value="QL06p053907"/>
</dbReference>
<protein>
    <recommendedName>
        <fullName evidence="1">Protein FAR1-RELATED SEQUENCE</fullName>
    </recommendedName>
</protein>
<proteinExistence type="inferred from homology"/>
<evidence type="ECO:0000313" key="4">
    <source>
        <dbReference type="Proteomes" id="UP000594261"/>
    </source>
</evidence>
<keyword evidence="1" id="KW-0479">Metal-binding</keyword>
<comment type="similarity">
    <text evidence="1">Belongs to the FHY3/FAR1 family.</text>
</comment>
<name>A0A7N2M0C9_QUELO</name>
<dbReference type="InterPro" id="IPR031052">
    <property type="entry name" value="FHY3/FAR1"/>
</dbReference>
<dbReference type="GO" id="GO:0008270">
    <property type="term" value="F:zinc ion binding"/>
    <property type="evidence" value="ECO:0007669"/>
    <property type="project" value="UniProtKB-UniRule"/>
</dbReference>
<feature type="coiled-coil region" evidence="2">
    <location>
        <begin position="173"/>
        <end position="200"/>
    </location>
</feature>
<keyword evidence="1" id="KW-0862">Zinc</keyword>
<evidence type="ECO:0000313" key="3">
    <source>
        <dbReference type="EnsemblPlants" id="QL06p053907:mrna"/>
    </source>
</evidence>